<evidence type="ECO:0000256" key="1">
    <source>
        <dbReference type="SAM" id="MobiDB-lite"/>
    </source>
</evidence>
<feature type="compositionally biased region" description="Low complexity" evidence="1">
    <location>
        <begin position="23"/>
        <end position="33"/>
    </location>
</feature>
<dbReference type="AlphaFoldDB" id="A0A0B6XV89"/>
<feature type="compositionally biased region" description="Basic residues" evidence="1">
    <location>
        <begin position="44"/>
        <end position="53"/>
    </location>
</feature>
<sequence>QKFDHSMGSKETKNGVVLKVTSSLPSTTVSSASGVIPKPGNSTKSRHQKRKSRLAANFGSKNS</sequence>
<evidence type="ECO:0000313" key="2">
    <source>
        <dbReference type="EMBL" id="CEK47818.1"/>
    </source>
</evidence>
<feature type="non-terminal residue" evidence="2">
    <location>
        <position position="1"/>
    </location>
</feature>
<dbReference type="EMBL" id="HACG01000953">
    <property type="protein sequence ID" value="CEK47818.1"/>
    <property type="molecule type" value="Transcribed_RNA"/>
</dbReference>
<reference evidence="2" key="1">
    <citation type="submission" date="2014-12" db="EMBL/GenBank/DDBJ databases">
        <title>Insight into the proteome of Arion vulgaris.</title>
        <authorList>
            <person name="Aradska J."/>
            <person name="Bulat T."/>
            <person name="Smidak R."/>
            <person name="Sarate P."/>
            <person name="Gangsoo J."/>
            <person name="Sialana F."/>
            <person name="Bilban M."/>
            <person name="Lubec G."/>
        </authorList>
    </citation>
    <scope>NUCLEOTIDE SEQUENCE</scope>
    <source>
        <tissue evidence="2">Skin</tissue>
    </source>
</reference>
<organism evidence="2">
    <name type="scientific">Arion vulgaris</name>
    <dbReference type="NCBI Taxonomy" id="1028688"/>
    <lineage>
        <taxon>Eukaryota</taxon>
        <taxon>Metazoa</taxon>
        <taxon>Spiralia</taxon>
        <taxon>Lophotrochozoa</taxon>
        <taxon>Mollusca</taxon>
        <taxon>Gastropoda</taxon>
        <taxon>Heterobranchia</taxon>
        <taxon>Euthyneura</taxon>
        <taxon>Panpulmonata</taxon>
        <taxon>Eupulmonata</taxon>
        <taxon>Stylommatophora</taxon>
        <taxon>Helicina</taxon>
        <taxon>Arionoidea</taxon>
        <taxon>Arionidae</taxon>
        <taxon>Arion</taxon>
    </lineage>
</organism>
<name>A0A0B6XV89_9EUPU</name>
<proteinExistence type="predicted"/>
<accession>A0A0B6XV89</accession>
<protein>
    <submittedName>
        <fullName evidence="2">Uncharacterized protein</fullName>
    </submittedName>
</protein>
<feature type="region of interest" description="Disordered" evidence="1">
    <location>
        <begin position="23"/>
        <end position="63"/>
    </location>
</feature>
<gene>
    <name evidence="2" type="primary">ORF2335</name>
</gene>